<reference evidence="5 6" key="1">
    <citation type="submission" date="2020-03" db="EMBL/GenBank/DDBJ databases">
        <title>Sequencing the genomes of 1000 actinobacteria strains.</title>
        <authorList>
            <person name="Klenk H.-P."/>
        </authorList>
    </citation>
    <scope>NUCLEOTIDE SEQUENCE [LARGE SCALE GENOMIC DNA]</scope>
    <source>
        <strain evidence="5 6">DSM 18964</strain>
    </source>
</reference>
<evidence type="ECO:0000256" key="2">
    <source>
        <dbReference type="ARBA" id="ARBA00022598"/>
    </source>
</evidence>
<dbReference type="Gene3D" id="3.30.300.30">
    <property type="match status" value="1"/>
</dbReference>
<evidence type="ECO:0000313" key="6">
    <source>
        <dbReference type="Proteomes" id="UP000576792"/>
    </source>
</evidence>
<sequence length="554" mass="60034">MAQSIDDRRQVLEERWGPWEPMSLSQCFDSVVEQFPYRPFIITDDASLTYATVAETSRRIASQLSRCGVERGDNVAMIVDNRAEFAALKIGIARIGAVAVPLNFQYRAEELRAALAHSHTKFLFTVARSIATDFVEALDEIAPGWETHGGGSELPDLEQVVLIDGGRESGTTLAEFVGRGEPSFDSAPVDPDSISDIVFTSGTSGHPLAATLTHDMVLRSAYGSAFHRTFADEWRVSFALPMYHVFGYVEGLLASMFAGGAALPRQVFNPHTLLQAVEDHRVNEILAVPTMTVGLVEEAAKGDYDLSSLQSVFSAAAPAPVWLWERVQAELRPRMIFTGYGQTEVSAATTLTLPGDSLETVSETVGTLKLGGVASIDGTGRLAEYRTVSPMMGSPLSPGAEGELSVSGPIVSRGYFDDEERNEAMFDGDWLRTGDLGTVDSAGYLRLTGRARDLYKCGGELVSPKEVEDVIKTLPGIEQAYVAGVPDELMGQVGAAWVVPDGDALVDSSEIRAYCRNRLAAFKVPRFVSVVSAEDLPMTTTGKVQKFLLVERHH</sequence>
<dbReference type="PANTHER" id="PTHR43201">
    <property type="entry name" value="ACYL-COA SYNTHETASE"/>
    <property type="match status" value="1"/>
</dbReference>
<evidence type="ECO:0000259" key="3">
    <source>
        <dbReference type="Pfam" id="PF00501"/>
    </source>
</evidence>
<keyword evidence="2 5" id="KW-0436">Ligase</keyword>
<dbReference type="PANTHER" id="PTHR43201:SF5">
    <property type="entry name" value="MEDIUM-CHAIN ACYL-COA LIGASE ACSF2, MITOCHONDRIAL"/>
    <property type="match status" value="1"/>
</dbReference>
<dbReference type="InterPro" id="IPR045851">
    <property type="entry name" value="AMP-bd_C_sf"/>
</dbReference>
<comment type="caution">
    <text evidence="5">The sequence shown here is derived from an EMBL/GenBank/DDBJ whole genome shotgun (WGS) entry which is preliminary data.</text>
</comment>
<dbReference type="GO" id="GO:0031956">
    <property type="term" value="F:medium-chain fatty acid-CoA ligase activity"/>
    <property type="evidence" value="ECO:0007669"/>
    <property type="project" value="TreeGrafter"/>
</dbReference>
<dbReference type="AlphaFoldDB" id="A0A846S004"/>
<dbReference type="RefSeq" id="WP_167950297.1">
    <property type="nucleotide sequence ID" value="NZ_BAAAPQ010000026.1"/>
</dbReference>
<dbReference type="Pfam" id="PF13193">
    <property type="entry name" value="AMP-binding_C"/>
    <property type="match status" value="1"/>
</dbReference>
<dbReference type="InterPro" id="IPR000873">
    <property type="entry name" value="AMP-dep_synth/lig_dom"/>
</dbReference>
<protein>
    <submittedName>
        <fullName evidence="5">Fatty-acyl-CoA synthase</fullName>
        <ecNumber evidence="5">6.2.1.-</ecNumber>
    </submittedName>
</protein>
<dbReference type="SUPFAM" id="SSF56801">
    <property type="entry name" value="Acetyl-CoA synthetase-like"/>
    <property type="match status" value="1"/>
</dbReference>
<gene>
    <name evidence="5" type="ORF">BKA07_001453</name>
</gene>
<dbReference type="EC" id="6.2.1.-" evidence="5"/>
<feature type="domain" description="AMP-binding enzyme C-terminal" evidence="4">
    <location>
        <begin position="466"/>
        <end position="543"/>
    </location>
</feature>
<dbReference type="InterPro" id="IPR025110">
    <property type="entry name" value="AMP-bd_C"/>
</dbReference>
<feature type="domain" description="AMP-dependent synthetase/ligase" evidence="3">
    <location>
        <begin position="29"/>
        <end position="416"/>
    </location>
</feature>
<evidence type="ECO:0000259" key="4">
    <source>
        <dbReference type="Pfam" id="PF13193"/>
    </source>
</evidence>
<dbReference type="Pfam" id="PF00501">
    <property type="entry name" value="AMP-binding"/>
    <property type="match status" value="1"/>
</dbReference>
<evidence type="ECO:0000256" key="1">
    <source>
        <dbReference type="ARBA" id="ARBA00006432"/>
    </source>
</evidence>
<evidence type="ECO:0000313" key="5">
    <source>
        <dbReference type="EMBL" id="NJC56418.1"/>
    </source>
</evidence>
<keyword evidence="6" id="KW-1185">Reference proteome</keyword>
<dbReference type="EMBL" id="JAATJN010000001">
    <property type="protein sequence ID" value="NJC56418.1"/>
    <property type="molecule type" value="Genomic_DNA"/>
</dbReference>
<accession>A0A846S004</accession>
<dbReference type="InterPro" id="IPR042099">
    <property type="entry name" value="ANL_N_sf"/>
</dbReference>
<organism evidence="5 6">
    <name type="scientific">Brevibacterium marinum</name>
    <dbReference type="NCBI Taxonomy" id="418643"/>
    <lineage>
        <taxon>Bacteria</taxon>
        <taxon>Bacillati</taxon>
        <taxon>Actinomycetota</taxon>
        <taxon>Actinomycetes</taxon>
        <taxon>Micrococcales</taxon>
        <taxon>Brevibacteriaceae</taxon>
        <taxon>Brevibacterium</taxon>
    </lineage>
</organism>
<proteinExistence type="inferred from homology"/>
<dbReference type="GO" id="GO:0006631">
    <property type="term" value="P:fatty acid metabolic process"/>
    <property type="evidence" value="ECO:0007669"/>
    <property type="project" value="TreeGrafter"/>
</dbReference>
<dbReference type="Proteomes" id="UP000576792">
    <property type="component" value="Unassembled WGS sequence"/>
</dbReference>
<name>A0A846S004_9MICO</name>
<comment type="similarity">
    <text evidence="1">Belongs to the ATP-dependent AMP-binding enzyme family.</text>
</comment>
<dbReference type="Gene3D" id="3.40.50.12780">
    <property type="entry name" value="N-terminal domain of ligase-like"/>
    <property type="match status" value="1"/>
</dbReference>